<organism evidence="1 2">
    <name type="scientific">Sphingobium phenoxybenzoativorans</name>
    <dbReference type="NCBI Taxonomy" id="1592790"/>
    <lineage>
        <taxon>Bacteria</taxon>
        <taxon>Pseudomonadati</taxon>
        <taxon>Pseudomonadota</taxon>
        <taxon>Alphaproteobacteria</taxon>
        <taxon>Sphingomonadales</taxon>
        <taxon>Sphingomonadaceae</taxon>
        <taxon>Sphingobium</taxon>
    </lineage>
</organism>
<name>A0A975K3R1_9SPHN</name>
<proteinExistence type="predicted"/>
<evidence type="ECO:0000313" key="2">
    <source>
        <dbReference type="Proteomes" id="UP000681425"/>
    </source>
</evidence>
<dbReference type="Proteomes" id="UP000681425">
    <property type="component" value="Chromosome"/>
</dbReference>
<keyword evidence="2" id="KW-1185">Reference proteome</keyword>
<dbReference type="InterPro" id="IPR029063">
    <property type="entry name" value="SAM-dependent_MTases_sf"/>
</dbReference>
<reference evidence="1" key="1">
    <citation type="submission" date="2021-04" db="EMBL/GenBank/DDBJ databases">
        <title>Isolation of p-tert-butylphenol degrading bacteria Sphingobium phenoxybenzoativorans Tas13 from active sludge.</title>
        <authorList>
            <person name="Li Y."/>
        </authorList>
    </citation>
    <scope>NUCLEOTIDE SEQUENCE</scope>
    <source>
        <strain evidence="1">Tas13</strain>
    </source>
</reference>
<dbReference type="Gene3D" id="3.40.50.150">
    <property type="entry name" value="Vaccinia Virus protein VP39"/>
    <property type="match status" value="1"/>
</dbReference>
<dbReference type="RefSeq" id="WP_212608139.1">
    <property type="nucleotide sequence ID" value="NZ_CP073910.1"/>
</dbReference>
<dbReference type="SUPFAM" id="SSF53335">
    <property type="entry name" value="S-adenosyl-L-methionine-dependent methyltransferases"/>
    <property type="match status" value="1"/>
</dbReference>
<dbReference type="AlphaFoldDB" id="A0A975K3R1"/>
<dbReference type="KEGG" id="spph:KFK14_14590"/>
<dbReference type="EMBL" id="CP073910">
    <property type="protein sequence ID" value="QUT04304.1"/>
    <property type="molecule type" value="Genomic_DNA"/>
</dbReference>
<gene>
    <name evidence="1" type="ORF">KFK14_14590</name>
</gene>
<accession>A0A975K3R1</accession>
<sequence>MYATPRTVTSVKDCYFYHTMDIPGHGTVNGEWDLRGRVGEYLGNFDFSGCRVLDVGAASGILTYHMEQQGADVVSFDLSEDYDWDIVPFFENDTAAMRAQRRQHLRAINNGYWFCHQALKSRARMVNGVVYDIPEDIGPVDVAVYGSILLHLRDPFLALENGARLAQKTMIVADVSPWSRFMSRFRKTSKFMPSHLKPKGISDGWHRLPPLLVKEYLAILGFKDSSITWRKFDYAGRSTPIYTIIANR</sequence>
<evidence type="ECO:0000313" key="1">
    <source>
        <dbReference type="EMBL" id="QUT04304.1"/>
    </source>
</evidence>
<protein>
    <submittedName>
        <fullName evidence="1">Uncharacterized protein</fullName>
    </submittedName>
</protein>